<dbReference type="EMBL" id="HG992341">
    <property type="protein sequence ID" value="CAE6698251.1"/>
    <property type="molecule type" value="Genomic_DNA"/>
</dbReference>
<organism evidence="1">
    <name type="scientific">Xanthomonas arboricola pv. corylina</name>
    <dbReference type="NCBI Taxonomy" id="487821"/>
    <lineage>
        <taxon>Bacteria</taxon>
        <taxon>Pseudomonadati</taxon>
        <taxon>Pseudomonadota</taxon>
        <taxon>Gammaproteobacteria</taxon>
        <taxon>Lysobacterales</taxon>
        <taxon>Lysobacteraceae</taxon>
        <taxon>Xanthomonas</taxon>
    </lineage>
</organism>
<dbReference type="PROSITE" id="PS51257">
    <property type="entry name" value="PROKAR_LIPOPROTEIN"/>
    <property type="match status" value="1"/>
</dbReference>
<accession>A0A8D6UHZ0</accession>
<dbReference type="EMBL" id="HG992341">
    <property type="protein sequence ID" value="CAE6698234.1"/>
    <property type="molecule type" value="Genomic_DNA"/>
</dbReference>
<dbReference type="Proteomes" id="UP000835243">
    <property type="component" value="Chromosome"/>
</dbReference>
<sequence length="163" mass="18372">MPVKNSLTNVVFWFLATTGCTWMFAQIDVDKPSGSSLCAEVLDWESANTTQALRVTPQIFEDENGRSYHFDLDGRGGLRYLDASCGFGAYAECSFDVTQSNGEIFRFSEMSTFGLWETRQGFYLVYRVVAPKEKYEKGLRRVVKVGNPPSQICNQIGDYSNLL</sequence>
<protein>
    <submittedName>
        <fullName evidence="1">Uncharacterized protein</fullName>
    </submittedName>
</protein>
<reference evidence="1" key="1">
    <citation type="submission" date="2021-02" db="EMBL/GenBank/DDBJ databases">
        <authorList>
            <person name="Pothier F. J."/>
        </authorList>
    </citation>
    <scope>NUCLEOTIDE SEQUENCE</scope>
    <source>
        <strain evidence="1">CFBP 1159</strain>
    </source>
</reference>
<evidence type="ECO:0000313" key="1">
    <source>
        <dbReference type="EMBL" id="CAE6698234.1"/>
    </source>
</evidence>
<name>A0A8D6UHZ0_9XANT</name>
<proteinExistence type="predicted"/>
<dbReference type="AlphaFoldDB" id="A0A8D6UHZ0"/>
<gene>
    <name evidence="1" type="ORF">CFBP1159_03560</name>
</gene>